<feature type="compositionally biased region" description="Polar residues" evidence="1">
    <location>
        <begin position="767"/>
        <end position="782"/>
    </location>
</feature>
<accession>A0A7X1N7J8</accession>
<gene>
    <name evidence="2" type="ORF">GCT13_05820</name>
</gene>
<feature type="compositionally biased region" description="Low complexity" evidence="1">
    <location>
        <begin position="30"/>
        <end position="64"/>
    </location>
</feature>
<dbReference type="EMBL" id="WHNP01000004">
    <property type="protein sequence ID" value="MPW16461.1"/>
    <property type="molecule type" value="Genomic_DNA"/>
</dbReference>
<feature type="compositionally biased region" description="Gly residues" evidence="1">
    <location>
        <begin position="483"/>
        <end position="537"/>
    </location>
</feature>
<feature type="region of interest" description="Disordered" evidence="1">
    <location>
        <begin position="464"/>
        <end position="551"/>
    </location>
</feature>
<comment type="caution">
    <text evidence="2">The sequence shown here is derived from an EMBL/GenBank/DDBJ whole genome shotgun (WGS) entry which is preliminary data.</text>
</comment>
<feature type="region of interest" description="Disordered" evidence="1">
    <location>
        <begin position="844"/>
        <end position="874"/>
    </location>
</feature>
<reference evidence="2 3" key="1">
    <citation type="submission" date="2019-10" db="EMBL/GenBank/DDBJ databases">
        <title>Paraburkholderia sp. isolated from nodules of Mimosa pudica from Brazilian Atlantic Forest soils.</title>
        <authorList>
            <person name="Paulitsch F."/>
            <person name="Hungria M."/>
            <person name="Dall'Agnol R."/>
        </authorList>
    </citation>
    <scope>NUCLEOTIDE SEQUENCE [LARGE SCALE GENOMIC DNA]</scope>
    <source>
        <strain evidence="2 3">CNPSo 3157</strain>
    </source>
</reference>
<dbReference type="Proteomes" id="UP000484381">
    <property type="component" value="Unassembled WGS sequence"/>
</dbReference>
<dbReference type="RefSeq" id="WP_152755835.1">
    <property type="nucleotide sequence ID" value="NZ_WHNP01000004.1"/>
</dbReference>
<organism evidence="2 3">
    <name type="scientific">Paraburkholderia franconis</name>
    <dbReference type="NCBI Taxonomy" id="2654983"/>
    <lineage>
        <taxon>Bacteria</taxon>
        <taxon>Pseudomonadati</taxon>
        <taxon>Pseudomonadota</taxon>
        <taxon>Betaproteobacteria</taxon>
        <taxon>Burkholderiales</taxon>
        <taxon>Burkholderiaceae</taxon>
        <taxon>Paraburkholderia</taxon>
    </lineage>
</organism>
<sequence length="958" mass="104880">MFTPVSSTGSNAWSPQSSQDEPQPQPSQPMRPTQPTRQPRSAPTLSQVQGTPAGAAGAITPTEAQQLIDRYENGDGYPDDSTNASSLADLLADGLRGIPQDVVRFESQLMLYRQKIEALPQQERERYARMLEKGVEAYESATSDADRQKIARNITENVFKPVDAAYPKAMADPAQRVQQEFTPPFGAQYLGAAGQQQVALLAQLGKQFSQAKTPQERESLFRQAAEIRHTLQHQIQARIAQAKIQLDQQWAEADRELDAALEEAKDADIATPEGDFDNTSSYERLKIFGQKAFTSPRNVQEFQYQLQQHPEKFKELKDWYNDANARTEWARSSMLGDPLRRTPNLPPPLPDFTNTPTDDLRMGHYGQELLDRDRLGLKLVGEDEGMYHAASQRGPIENGYLAAHTPPKPLWQRRTEDGIGRFLIGMIPGVNLFTDWIVPADSLSPDERAGIDIASGVLGGMLGETKFPGGRSGKAREGHEGGEGGAHSPGEGGPNGKGTGEGRSGGTRGGGQGGPDGAGAGGTGGTAGRSGGTGGAPASGAEAPTGIRGVPDRYVSIPGEALTPDPQFRGIYRDSKGQVYIQQDGHTYAVRYDKDNGTWRVTSPEGGTRPSYAVRLDGNGNWEVNPDTGLAGGTKYTDEVGRRAYESWYSGSSYDEVGKELGVADTTARTWASRYAETHRLPSMPGDVRPGKIKGWMNDGNSMYAELSNGRPLQEVANRHTGGNTFMAYRSAMRYAKTSGADPKPVLRARLQEIDAEAAEGHEPQRQEPTPSQPTQGQSHPQPQVEPMTRQQYDRTRELYDQGQSPEQIAQETGVPQQWAEDVVHGRGYWSPSKQAYVEPIYDPEHTEAGPSAKRQRVEPEAPGTSGVQSAAQETPGWGRNELRQYIDDGSKLDNATFEDIYHWLNEGGPEPAGLQQEMIDQGFPDLTPQMVRDYLDPNSRAQFTTQQRIRIAQWLGL</sequence>
<evidence type="ECO:0000256" key="1">
    <source>
        <dbReference type="SAM" id="MobiDB-lite"/>
    </source>
</evidence>
<dbReference type="AlphaFoldDB" id="A0A7X1N7J8"/>
<feature type="compositionally biased region" description="Polar residues" evidence="1">
    <location>
        <begin position="1"/>
        <end position="13"/>
    </location>
</feature>
<feature type="region of interest" description="Disordered" evidence="1">
    <location>
        <begin position="759"/>
        <end position="819"/>
    </location>
</feature>
<protein>
    <submittedName>
        <fullName evidence="2">Uncharacterized protein</fullName>
    </submittedName>
</protein>
<proteinExistence type="predicted"/>
<evidence type="ECO:0000313" key="3">
    <source>
        <dbReference type="Proteomes" id="UP000484381"/>
    </source>
</evidence>
<feature type="region of interest" description="Disordered" evidence="1">
    <location>
        <begin position="1"/>
        <end position="82"/>
    </location>
</feature>
<feature type="compositionally biased region" description="Polar residues" evidence="1">
    <location>
        <begin position="802"/>
        <end position="816"/>
    </location>
</feature>
<keyword evidence="3" id="KW-1185">Reference proteome</keyword>
<evidence type="ECO:0000313" key="2">
    <source>
        <dbReference type="EMBL" id="MPW16461.1"/>
    </source>
</evidence>
<name>A0A7X1N7J8_9BURK</name>